<accession>A0ABR4A8I4</accession>
<reference evidence="1 2" key="1">
    <citation type="submission" date="2024-09" db="EMBL/GenBank/DDBJ databases">
        <title>Rethinking Asexuality: The Enigmatic Case of Functional Sexual Genes in Lepraria (Stereocaulaceae).</title>
        <authorList>
            <person name="Doellman M."/>
            <person name="Sun Y."/>
            <person name="Barcenas-Pena A."/>
            <person name="Lumbsch H.T."/>
            <person name="Grewe F."/>
        </authorList>
    </citation>
    <scope>NUCLEOTIDE SEQUENCE [LARGE SCALE GENOMIC DNA]</scope>
    <source>
        <strain evidence="1 2">Mercado 3170</strain>
    </source>
</reference>
<keyword evidence="2" id="KW-1185">Reference proteome</keyword>
<evidence type="ECO:0000313" key="2">
    <source>
        <dbReference type="Proteomes" id="UP001590950"/>
    </source>
</evidence>
<organism evidence="1 2">
    <name type="scientific">Stereocaulon virgatum</name>
    <dbReference type="NCBI Taxonomy" id="373712"/>
    <lineage>
        <taxon>Eukaryota</taxon>
        <taxon>Fungi</taxon>
        <taxon>Dikarya</taxon>
        <taxon>Ascomycota</taxon>
        <taxon>Pezizomycotina</taxon>
        <taxon>Lecanoromycetes</taxon>
        <taxon>OSLEUM clade</taxon>
        <taxon>Lecanoromycetidae</taxon>
        <taxon>Lecanorales</taxon>
        <taxon>Lecanorineae</taxon>
        <taxon>Stereocaulaceae</taxon>
        <taxon>Stereocaulon</taxon>
    </lineage>
</organism>
<proteinExistence type="predicted"/>
<dbReference type="Proteomes" id="UP001590950">
    <property type="component" value="Unassembled WGS sequence"/>
</dbReference>
<protein>
    <submittedName>
        <fullName evidence="1">Uncharacterized protein</fullName>
    </submittedName>
</protein>
<dbReference type="EMBL" id="JBEFKJ010000017">
    <property type="protein sequence ID" value="KAL2041388.1"/>
    <property type="molecule type" value="Genomic_DNA"/>
</dbReference>
<gene>
    <name evidence="1" type="ORF">N7G274_005770</name>
</gene>
<comment type="caution">
    <text evidence="1">The sequence shown here is derived from an EMBL/GenBank/DDBJ whole genome shotgun (WGS) entry which is preliminary data.</text>
</comment>
<name>A0ABR4A8I4_9LECA</name>
<evidence type="ECO:0000313" key="1">
    <source>
        <dbReference type="EMBL" id="KAL2041388.1"/>
    </source>
</evidence>
<sequence length="61" mass="7095">MSLGWIDSMGDDNGDKDENVAKDLKQTISKNVQGTARIYERIGYLTEEQRMQIHWDPALRR</sequence>